<protein>
    <submittedName>
        <fullName evidence="1">Uncharacterized protein</fullName>
    </submittedName>
</protein>
<dbReference type="Proteomes" id="UP001054945">
    <property type="component" value="Unassembled WGS sequence"/>
</dbReference>
<organism evidence="1 2">
    <name type="scientific">Caerostris extrusa</name>
    <name type="common">Bark spider</name>
    <name type="synonym">Caerostris bankana</name>
    <dbReference type="NCBI Taxonomy" id="172846"/>
    <lineage>
        <taxon>Eukaryota</taxon>
        <taxon>Metazoa</taxon>
        <taxon>Ecdysozoa</taxon>
        <taxon>Arthropoda</taxon>
        <taxon>Chelicerata</taxon>
        <taxon>Arachnida</taxon>
        <taxon>Araneae</taxon>
        <taxon>Araneomorphae</taxon>
        <taxon>Entelegynae</taxon>
        <taxon>Araneoidea</taxon>
        <taxon>Araneidae</taxon>
        <taxon>Caerostris</taxon>
    </lineage>
</organism>
<reference evidence="1 2" key="1">
    <citation type="submission" date="2021-06" db="EMBL/GenBank/DDBJ databases">
        <title>Caerostris extrusa draft genome.</title>
        <authorList>
            <person name="Kono N."/>
            <person name="Arakawa K."/>
        </authorList>
    </citation>
    <scope>NUCLEOTIDE SEQUENCE [LARGE SCALE GENOMIC DNA]</scope>
</reference>
<accession>A0AAV4WMC7</accession>
<dbReference type="AlphaFoldDB" id="A0AAV4WMC7"/>
<dbReference type="EMBL" id="BPLR01016424">
    <property type="protein sequence ID" value="GIY83762.1"/>
    <property type="molecule type" value="Genomic_DNA"/>
</dbReference>
<gene>
    <name evidence="1" type="ORF">CEXT_255411</name>
</gene>
<comment type="caution">
    <text evidence="1">The sequence shown here is derived from an EMBL/GenBank/DDBJ whole genome shotgun (WGS) entry which is preliminary data.</text>
</comment>
<keyword evidence="2" id="KW-1185">Reference proteome</keyword>
<evidence type="ECO:0000313" key="2">
    <source>
        <dbReference type="Proteomes" id="UP001054945"/>
    </source>
</evidence>
<proteinExistence type="predicted"/>
<sequence length="83" mass="9525">MLFHFQRDSYSLSEEFQASRSSFSTVTFDICEDMSEEEYDWGWLAFSPRDLNLTVDNSSQAGMVKACFDCCKQFDSPPPTADQ</sequence>
<name>A0AAV4WMC7_CAEEX</name>
<evidence type="ECO:0000313" key="1">
    <source>
        <dbReference type="EMBL" id="GIY83762.1"/>
    </source>
</evidence>